<dbReference type="InterPro" id="IPR001610">
    <property type="entry name" value="PAC"/>
</dbReference>
<dbReference type="Gene3D" id="3.30.450.20">
    <property type="entry name" value="PAS domain"/>
    <property type="match status" value="1"/>
</dbReference>
<dbReference type="Pfam" id="PF00512">
    <property type="entry name" value="HisKA"/>
    <property type="match status" value="1"/>
</dbReference>
<dbReference type="RefSeq" id="WP_111345181.1">
    <property type="nucleotide sequence ID" value="NZ_QHHQ01000002.1"/>
</dbReference>
<dbReference type="InterPro" id="IPR005467">
    <property type="entry name" value="His_kinase_dom"/>
</dbReference>
<dbReference type="SMART" id="SM00091">
    <property type="entry name" value="PAS"/>
    <property type="match status" value="1"/>
</dbReference>
<dbReference type="PROSITE" id="PS50109">
    <property type="entry name" value="HIS_KIN"/>
    <property type="match status" value="1"/>
</dbReference>
<feature type="domain" description="PAC" evidence="13">
    <location>
        <begin position="210"/>
        <end position="262"/>
    </location>
</feature>
<dbReference type="PROSITE" id="PS50110">
    <property type="entry name" value="RESPONSE_REGULATORY"/>
    <property type="match status" value="1"/>
</dbReference>
<dbReference type="SUPFAM" id="SSF55874">
    <property type="entry name" value="ATPase domain of HSP90 chaperone/DNA topoisomerase II/histidine kinase"/>
    <property type="match status" value="1"/>
</dbReference>
<feature type="domain" description="PAS" evidence="12">
    <location>
        <begin position="132"/>
        <end position="205"/>
    </location>
</feature>
<evidence type="ECO:0000256" key="1">
    <source>
        <dbReference type="ARBA" id="ARBA00000085"/>
    </source>
</evidence>
<evidence type="ECO:0000256" key="2">
    <source>
        <dbReference type="ARBA" id="ARBA00012438"/>
    </source>
</evidence>
<evidence type="ECO:0000256" key="3">
    <source>
        <dbReference type="ARBA" id="ARBA00022553"/>
    </source>
</evidence>
<dbReference type="GO" id="GO:0000155">
    <property type="term" value="F:phosphorelay sensor kinase activity"/>
    <property type="evidence" value="ECO:0007669"/>
    <property type="project" value="InterPro"/>
</dbReference>
<dbReference type="Gene3D" id="1.10.287.130">
    <property type="match status" value="1"/>
</dbReference>
<keyword evidence="7" id="KW-0067">ATP-binding</keyword>
<dbReference type="InterPro" id="IPR003661">
    <property type="entry name" value="HisK_dim/P_dom"/>
</dbReference>
<evidence type="ECO:0000259" key="13">
    <source>
        <dbReference type="PROSITE" id="PS50113"/>
    </source>
</evidence>
<dbReference type="SUPFAM" id="SSF47384">
    <property type="entry name" value="Homodimeric domain of signal transducing histidine kinase"/>
    <property type="match status" value="1"/>
</dbReference>
<dbReference type="PROSITE" id="PS50113">
    <property type="entry name" value="PAC"/>
    <property type="match status" value="1"/>
</dbReference>
<dbReference type="CDD" id="cd00082">
    <property type="entry name" value="HisKA"/>
    <property type="match status" value="1"/>
</dbReference>
<dbReference type="InterPro" id="IPR013767">
    <property type="entry name" value="PAS_fold"/>
</dbReference>
<proteinExistence type="predicted"/>
<protein>
    <recommendedName>
        <fullName evidence="2">histidine kinase</fullName>
        <ecNumber evidence="2">2.7.13.3</ecNumber>
    </recommendedName>
</protein>
<evidence type="ECO:0000256" key="4">
    <source>
        <dbReference type="ARBA" id="ARBA00022679"/>
    </source>
</evidence>
<dbReference type="InterPro" id="IPR004358">
    <property type="entry name" value="Sig_transdc_His_kin-like_C"/>
</dbReference>
<dbReference type="Proteomes" id="UP000249590">
    <property type="component" value="Unassembled WGS sequence"/>
</dbReference>
<dbReference type="PROSITE" id="PS50112">
    <property type="entry name" value="PAS"/>
    <property type="match status" value="1"/>
</dbReference>
<organism evidence="14 15">
    <name type="scientific">Acuticoccus sediminis</name>
    <dbReference type="NCBI Taxonomy" id="2184697"/>
    <lineage>
        <taxon>Bacteria</taxon>
        <taxon>Pseudomonadati</taxon>
        <taxon>Pseudomonadota</taxon>
        <taxon>Alphaproteobacteria</taxon>
        <taxon>Hyphomicrobiales</taxon>
        <taxon>Amorphaceae</taxon>
        <taxon>Acuticoccus</taxon>
    </lineage>
</organism>
<dbReference type="PANTHER" id="PTHR43065">
    <property type="entry name" value="SENSOR HISTIDINE KINASE"/>
    <property type="match status" value="1"/>
</dbReference>
<evidence type="ECO:0000259" key="10">
    <source>
        <dbReference type="PROSITE" id="PS50109"/>
    </source>
</evidence>
<dbReference type="SMART" id="SM00388">
    <property type="entry name" value="HisKA"/>
    <property type="match status" value="1"/>
</dbReference>
<evidence type="ECO:0000256" key="8">
    <source>
        <dbReference type="ARBA" id="ARBA00023012"/>
    </source>
</evidence>
<feature type="domain" description="Histidine kinase" evidence="10">
    <location>
        <begin position="282"/>
        <end position="493"/>
    </location>
</feature>
<dbReference type="Pfam" id="PF02518">
    <property type="entry name" value="HATPase_c"/>
    <property type="match status" value="1"/>
</dbReference>
<dbReference type="PRINTS" id="PR00344">
    <property type="entry name" value="BCTRLSENSOR"/>
</dbReference>
<evidence type="ECO:0000259" key="11">
    <source>
        <dbReference type="PROSITE" id="PS50110"/>
    </source>
</evidence>
<evidence type="ECO:0000256" key="9">
    <source>
        <dbReference type="PROSITE-ProRule" id="PRU00169"/>
    </source>
</evidence>
<keyword evidence="15" id="KW-1185">Reference proteome</keyword>
<comment type="caution">
    <text evidence="14">The sequence shown here is derived from an EMBL/GenBank/DDBJ whole genome shotgun (WGS) entry which is preliminary data.</text>
</comment>
<dbReference type="InterPro" id="IPR000700">
    <property type="entry name" value="PAS-assoc_C"/>
</dbReference>
<feature type="domain" description="Response regulatory" evidence="11">
    <location>
        <begin position="5"/>
        <end position="120"/>
    </location>
</feature>
<dbReference type="GO" id="GO:0005524">
    <property type="term" value="F:ATP binding"/>
    <property type="evidence" value="ECO:0007669"/>
    <property type="project" value="UniProtKB-KW"/>
</dbReference>
<evidence type="ECO:0000256" key="5">
    <source>
        <dbReference type="ARBA" id="ARBA00022741"/>
    </source>
</evidence>
<dbReference type="Pfam" id="PF00989">
    <property type="entry name" value="PAS"/>
    <property type="match status" value="1"/>
</dbReference>
<dbReference type="Gene3D" id="3.40.50.2300">
    <property type="match status" value="1"/>
</dbReference>
<dbReference type="InterPro" id="IPR035965">
    <property type="entry name" value="PAS-like_dom_sf"/>
</dbReference>
<dbReference type="EC" id="2.7.13.3" evidence="2"/>
<evidence type="ECO:0000313" key="14">
    <source>
        <dbReference type="EMBL" id="RAI01943.1"/>
    </source>
</evidence>
<evidence type="ECO:0000259" key="12">
    <source>
        <dbReference type="PROSITE" id="PS50112"/>
    </source>
</evidence>
<dbReference type="InterPro" id="IPR003594">
    <property type="entry name" value="HATPase_dom"/>
</dbReference>
<gene>
    <name evidence="14" type="ORF">DLJ53_11170</name>
</gene>
<dbReference type="Gene3D" id="3.30.565.10">
    <property type="entry name" value="Histidine kinase-like ATPase, C-terminal domain"/>
    <property type="match status" value="1"/>
</dbReference>
<reference evidence="14 15" key="1">
    <citation type="submission" date="2018-05" db="EMBL/GenBank/DDBJ databases">
        <title>Acuticoccus sediminis sp. nov., isolated from deep-sea sediment of Indian Ocean.</title>
        <authorList>
            <person name="Liu X."/>
            <person name="Lai Q."/>
            <person name="Du Y."/>
            <person name="Sun F."/>
            <person name="Zhang X."/>
            <person name="Wang S."/>
            <person name="Shao Z."/>
        </authorList>
    </citation>
    <scope>NUCLEOTIDE SEQUENCE [LARGE SCALE GENOMIC DNA]</scope>
    <source>
        <strain evidence="14 15">PTG4-2</strain>
    </source>
</reference>
<dbReference type="OrthoDB" id="9795133at2"/>
<evidence type="ECO:0000256" key="7">
    <source>
        <dbReference type="ARBA" id="ARBA00022840"/>
    </source>
</evidence>
<keyword evidence="6 14" id="KW-0418">Kinase</keyword>
<dbReference type="SUPFAM" id="SSF52172">
    <property type="entry name" value="CheY-like"/>
    <property type="match status" value="1"/>
</dbReference>
<dbReference type="EMBL" id="QHHQ01000002">
    <property type="protein sequence ID" value="RAI01943.1"/>
    <property type="molecule type" value="Genomic_DNA"/>
</dbReference>
<dbReference type="SUPFAM" id="SSF55785">
    <property type="entry name" value="PYP-like sensor domain (PAS domain)"/>
    <property type="match status" value="1"/>
</dbReference>
<name>A0A8B2NVY9_9HYPH</name>
<dbReference type="InterPro" id="IPR001789">
    <property type="entry name" value="Sig_transdc_resp-reg_receiver"/>
</dbReference>
<dbReference type="InterPro" id="IPR036890">
    <property type="entry name" value="HATPase_C_sf"/>
</dbReference>
<dbReference type="GO" id="GO:0006355">
    <property type="term" value="P:regulation of DNA-templated transcription"/>
    <property type="evidence" value="ECO:0007669"/>
    <property type="project" value="InterPro"/>
</dbReference>
<dbReference type="SMART" id="SM00086">
    <property type="entry name" value="PAC"/>
    <property type="match status" value="1"/>
</dbReference>
<dbReference type="SMART" id="SM00387">
    <property type="entry name" value="HATPase_c"/>
    <property type="match status" value="1"/>
</dbReference>
<dbReference type="InterPro" id="IPR036097">
    <property type="entry name" value="HisK_dim/P_sf"/>
</dbReference>
<dbReference type="CDD" id="cd00130">
    <property type="entry name" value="PAS"/>
    <property type="match status" value="1"/>
</dbReference>
<keyword evidence="4" id="KW-0808">Transferase</keyword>
<dbReference type="InterPro" id="IPR000014">
    <property type="entry name" value="PAS"/>
</dbReference>
<comment type="catalytic activity">
    <reaction evidence="1">
        <text>ATP + protein L-histidine = ADP + protein N-phospho-L-histidine.</text>
        <dbReference type="EC" id="2.7.13.3"/>
    </reaction>
</comment>
<dbReference type="PANTHER" id="PTHR43065:SF10">
    <property type="entry name" value="PEROXIDE STRESS-ACTIVATED HISTIDINE KINASE MAK3"/>
    <property type="match status" value="1"/>
</dbReference>
<dbReference type="NCBIfam" id="TIGR00229">
    <property type="entry name" value="sensory_box"/>
    <property type="match status" value="1"/>
</dbReference>
<sequence length="496" mass="54143">MSPARIAIVEDDRIVARDIREQLRRSGYEVVGTAASGEGAREMVARERPDLVLMDIRLEGAEDGIEAAQRVRRDYRVPVIFLTAYADDDTVRRATEAEPFGYLLKPFEDQQLRTAIEMALYKHRAERRLEESERRYATTLASIGDAVIATDPDARITFMNPVAEALTGWTVAEAAGAAVTEVFRIINEDSRETVEDPVAKVLRLGTVVGLANHTLLIARDGREVPIDDCGSPIIDDAGEISGAVLVFRDITERRQMDEALREAQNQLALVARLTRLGELAASIAHEVNQPLTAIMSNAETCLRYLDEARAAAERMVGNSARAGEVVKSIRSLASRSTPALSPVDINELVRDVVDLLRGDVRRSGTTLRLELESGLARVTGDGVQLQQVLLNLVTNALEALVEVPEGERIVRVQTAMEGTCHVTVTVEDSGPGLDASLADKIFEPLYTTKRDGMGLGLSICRSIVEAHGGRIGATRRDAAQRGTVFVFTIPVRNDAD</sequence>
<keyword evidence="8" id="KW-0902">Two-component regulatory system</keyword>
<dbReference type="SMART" id="SM00448">
    <property type="entry name" value="REC"/>
    <property type="match status" value="1"/>
</dbReference>
<dbReference type="AlphaFoldDB" id="A0A8B2NVY9"/>
<keyword evidence="5" id="KW-0547">Nucleotide-binding</keyword>
<accession>A0A8B2NVY9</accession>
<feature type="modified residue" description="4-aspartylphosphate" evidence="9">
    <location>
        <position position="55"/>
    </location>
</feature>
<evidence type="ECO:0000256" key="6">
    <source>
        <dbReference type="ARBA" id="ARBA00022777"/>
    </source>
</evidence>
<dbReference type="CDD" id="cd17534">
    <property type="entry name" value="REC_DC-like"/>
    <property type="match status" value="1"/>
</dbReference>
<dbReference type="InterPro" id="IPR011006">
    <property type="entry name" value="CheY-like_superfamily"/>
</dbReference>
<dbReference type="Pfam" id="PF00072">
    <property type="entry name" value="Response_reg"/>
    <property type="match status" value="1"/>
</dbReference>
<keyword evidence="3 9" id="KW-0597">Phosphoprotein</keyword>
<evidence type="ECO:0000313" key="15">
    <source>
        <dbReference type="Proteomes" id="UP000249590"/>
    </source>
</evidence>